<sequence length="321" mass="35212">MSRGAGAVLEDSVAEEAVLWMVRLQSGEVASAERHAFEVWLATDPRHAAAFSRIQKGLGAAQSSPWRGRSSAPILQAINAPSGRRTFLRNALAFGGLALSISVLGRTAGVSWPSVDELETGTAERRTWQLADGSHVQLNARSRVATAFVDNQRRLQLYQGELVLDVAKDSHTPFTLRTAQGVISSTGGRLMVRQNADATRLSTLEGSLQLTPGKGPSITIEPQRSVLFNDRVVVEQQAMRKGETAWLSGWLEVRNQPLGEVVDTLRTYRRGIVRLDNSLASLSVSGLYPLDNSDQTLEMLEQQLPIRVNRFGPYWISIERA</sequence>
<dbReference type="InterPro" id="IPR006860">
    <property type="entry name" value="FecR"/>
</dbReference>
<dbReference type="EMBL" id="WIVV01000023">
    <property type="protein sequence ID" value="MQU42341.1"/>
    <property type="molecule type" value="Genomic_DNA"/>
</dbReference>
<dbReference type="PANTHER" id="PTHR30273:SF2">
    <property type="entry name" value="PROTEIN FECR"/>
    <property type="match status" value="1"/>
</dbReference>
<evidence type="ECO:0000259" key="1">
    <source>
        <dbReference type="Pfam" id="PF04773"/>
    </source>
</evidence>
<evidence type="ECO:0000313" key="3">
    <source>
        <dbReference type="EMBL" id="MQU42341.1"/>
    </source>
</evidence>
<protein>
    <submittedName>
        <fullName evidence="3">DUF4880 domain-containing protein</fullName>
    </submittedName>
</protein>
<evidence type="ECO:0000313" key="4">
    <source>
        <dbReference type="Proteomes" id="UP000466863"/>
    </source>
</evidence>
<dbReference type="RefSeq" id="WP_153355708.1">
    <property type="nucleotide sequence ID" value="NZ_WIVV01000023.1"/>
</dbReference>
<evidence type="ECO:0000259" key="2">
    <source>
        <dbReference type="Pfam" id="PF16220"/>
    </source>
</evidence>
<accession>A0A6I1WG40</accession>
<dbReference type="Pfam" id="PF16220">
    <property type="entry name" value="DUF4880"/>
    <property type="match status" value="1"/>
</dbReference>
<dbReference type="PIRSF" id="PIRSF018266">
    <property type="entry name" value="FecR"/>
    <property type="match status" value="1"/>
</dbReference>
<feature type="domain" description="FecR N-terminal" evidence="2">
    <location>
        <begin position="15"/>
        <end position="55"/>
    </location>
</feature>
<gene>
    <name evidence="3" type="ORF">GHO28_07425</name>
</gene>
<dbReference type="Pfam" id="PF04773">
    <property type="entry name" value="FecR"/>
    <property type="match status" value="1"/>
</dbReference>
<dbReference type="InterPro" id="IPR012373">
    <property type="entry name" value="Ferrdict_sens_TM"/>
</dbReference>
<dbReference type="Gene3D" id="2.60.120.1440">
    <property type="match status" value="1"/>
</dbReference>
<dbReference type="AlphaFoldDB" id="A0A6I1WG40"/>
<dbReference type="Proteomes" id="UP000466863">
    <property type="component" value="Unassembled WGS sequence"/>
</dbReference>
<name>A0A6I1WG40_9PSED</name>
<proteinExistence type="predicted"/>
<dbReference type="InterPro" id="IPR032623">
    <property type="entry name" value="FecR_N"/>
</dbReference>
<dbReference type="GO" id="GO:0016989">
    <property type="term" value="F:sigma factor antagonist activity"/>
    <property type="evidence" value="ECO:0007669"/>
    <property type="project" value="TreeGrafter"/>
</dbReference>
<dbReference type="PANTHER" id="PTHR30273">
    <property type="entry name" value="PERIPLASMIC SIGNAL SENSOR AND SIGMA FACTOR ACTIVATOR FECR-RELATED"/>
    <property type="match status" value="1"/>
</dbReference>
<feature type="domain" description="FecR protein" evidence="1">
    <location>
        <begin position="116"/>
        <end position="208"/>
    </location>
</feature>
<comment type="caution">
    <text evidence="3">The sequence shown here is derived from an EMBL/GenBank/DDBJ whole genome shotgun (WGS) entry which is preliminary data.</text>
</comment>
<organism evidence="3 4">
    <name type="scientific">Pseudomonas helleri</name>
    <dbReference type="NCBI Taxonomy" id="1608996"/>
    <lineage>
        <taxon>Bacteria</taxon>
        <taxon>Pseudomonadati</taxon>
        <taxon>Pseudomonadota</taxon>
        <taxon>Gammaproteobacteria</taxon>
        <taxon>Pseudomonadales</taxon>
        <taxon>Pseudomonadaceae</taxon>
        <taxon>Pseudomonas</taxon>
    </lineage>
</organism>
<reference evidence="3 4" key="1">
    <citation type="submission" date="2019-10" db="EMBL/GenBank/DDBJ databases">
        <title>Evaluation of single-gene subtyping targets for Pseudomonas.</title>
        <authorList>
            <person name="Reichler S.J."/>
            <person name="Orsi R.H."/>
            <person name="Wiedmann M."/>
            <person name="Martin N.H."/>
            <person name="Murphy S.I."/>
        </authorList>
    </citation>
    <scope>NUCLEOTIDE SEQUENCE [LARGE SCALE GENOMIC DNA]</scope>
    <source>
        <strain evidence="3 4">FSL R10-1876</strain>
    </source>
</reference>